<dbReference type="SFLD" id="SFLDG01065">
    <property type="entry name" value="anaerobic_coproporphyrinogen-I"/>
    <property type="match status" value="2"/>
</dbReference>
<dbReference type="SUPFAM" id="SSF102114">
    <property type="entry name" value="Radical SAM enzymes"/>
    <property type="match status" value="1"/>
</dbReference>
<dbReference type="GO" id="GO:0004109">
    <property type="term" value="F:coproporphyrinogen oxidase activity"/>
    <property type="evidence" value="ECO:0007669"/>
    <property type="project" value="InterPro"/>
</dbReference>
<keyword evidence="5 10" id="KW-0949">S-adenosyl-L-methionine</keyword>
<dbReference type="OrthoDB" id="9808022at2"/>
<name>A0A143DCJ1_9PROT</name>
<dbReference type="SFLD" id="SFLDS00029">
    <property type="entry name" value="Radical_SAM"/>
    <property type="match status" value="2"/>
</dbReference>
<dbReference type="InterPro" id="IPR010723">
    <property type="entry name" value="HemN_C"/>
</dbReference>
<dbReference type="Proteomes" id="UP000076066">
    <property type="component" value="Chromosome"/>
</dbReference>
<dbReference type="InterPro" id="IPR007197">
    <property type="entry name" value="rSAM"/>
</dbReference>
<dbReference type="InterPro" id="IPR006638">
    <property type="entry name" value="Elp3/MiaA/NifB-like_rSAM"/>
</dbReference>
<evidence type="ECO:0000256" key="7">
    <source>
        <dbReference type="ARBA" id="ARBA00023004"/>
    </source>
</evidence>
<dbReference type="SFLD" id="SFLDF00562">
    <property type="entry name" value="HemN-like__clustered_with_heat"/>
    <property type="match status" value="1"/>
</dbReference>
<accession>A0A143DCJ1</accession>
<comment type="cofactor">
    <cofactor evidence="1">
        <name>[4Fe-4S] cluster</name>
        <dbReference type="ChEBI" id="CHEBI:49883"/>
    </cofactor>
</comment>
<evidence type="ECO:0000256" key="8">
    <source>
        <dbReference type="ARBA" id="ARBA00023014"/>
    </source>
</evidence>
<dbReference type="Pfam" id="PF06969">
    <property type="entry name" value="HemN_C"/>
    <property type="match status" value="1"/>
</dbReference>
<keyword evidence="13" id="KW-1185">Reference proteome</keyword>
<dbReference type="NCBIfam" id="TIGR00539">
    <property type="entry name" value="hemN_rel"/>
    <property type="match status" value="1"/>
</dbReference>
<comment type="similarity">
    <text evidence="2">Belongs to the anaerobic coproporphyrinogen-III oxidase family. HemW subfamily.</text>
</comment>
<protein>
    <recommendedName>
        <fullName evidence="3 10">Heme chaperone HemW</fullName>
    </recommendedName>
</protein>
<dbReference type="KEGG" id="hjo:AY555_03690"/>
<evidence type="ECO:0000256" key="10">
    <source>
        <dbReference type="RuleBase" id="RU364116"/>
    </source>
</evidence>
<comment type="function">
    <text evidence="10">Probably acts as a heme chaperone, transferring heme to an unknown acceptor. Binds one molecule of heme per monomer, possibly covalently. Binds 1 [4Fe-4S] cluster. The cluster is coordinated with 3 cysteines and an exchangeable S-adenosyl-L-methionine.</text>
</comment>
<evidence type="ECO:0000256" key="2">
    <source>
        <dbReference type="ARBA" id="ARBA00006100"/>
    </source>
</evidence>
<dbReference type="InterPro" id="IPR004559">
    <property type="entry name" value="HemW-like"/>
</dbReference>
<comment type="subcellular location">
    <subcellularLocation>
        <location evidence="10">Cytoplasm</location>
    </subcellularLocation>
</comment>
<gene>
    <name evidence="12" type="ORF">AY555_03690</name>
</gene>
<evidence type="ECO:0000256" key="6">
    <source>
        <dbReference type="ARBA" id="ARBA00022723"/>
    </source>
</evidence>
<dbReference type="EMBL" id="CP014525">
    <property type="protein sequence ID" value="AMW34435.1"/>
    <property type="molecule type" value="Genomic_DNA"/>
</dbReference>
<evidence type="ECO:0000256" key="3">
    <source>
        <dbReference type="ARBA" id="ARBA00017228"/>
    </source>
</evidence>
<sequence>MTNVPSLFGLYVHWPFCVSKCPYCDFNSHVTNHVDHDRWCQALLRELDYYAALTPGRVLGSIFFGGGTPSLMAPRTVEAVLERAAAHWTWAEDIELTLEANPGAIDCERFQAFRHAGINRVSLGVQSLVPESLGFLERRHGVREALEAIETAARLFPRFSFDLIYARPGQTPAQWEAELSQALDLATGGHISLYQLTIEQGTRFQQDVARGAFTLPEDDLALDLWAVTHALTADRGMPYYEVSNHAVPGQESRHNLLYWLGGEYVGIGPGAHGRICVDGTFHATRQHRAPDVWLKTVLRDGHATRQKEPLTSRARAEENVMMGLRLRRGIDPDAFRLACHGFDVSDLLDGPMLALLRAEGLVADGWPLRVTDRGMPVLNAIIGALVQSS</sequence>
<dbReference type="GO" id="GO:0006779">
    <property type="term" value="P:porphyrin-containing compound biosynthetic process"/>
    <property type="evidence" value="ECO:0007669"/>
    <property type="project" value="InterPro"/>
</dbReference>
<dbReference type="SFLD" id="SFLDF00288">
    <property type="entry name" value="HemN-like__clustered_with_nucl"/>
    <property type="match status" value="1"/>
</dbReference>
<dbReference type="STRING" id="1549855.AY555_03690"/>
<dbReference type="GO" id="GO:0051539">
    <property type="term" value="F:4 iron, 4 sulfur cluster binding"/>
    <property type="evidence" value="ECO:0007669"/>
    <property type="project" value="UniProtKB-UniRule"/>
</dbReference>
<organism evidence="12 13">
    <name type="scientific">Haematospirillum jordaniae</name>
    <dbReference type="NCBI Taxonomy" id="1549855"/>
    <lineage>
        <taxon>Bacteria</taxon>
        <taxon>Pseudomonadati</taxon>
        <taxon>Pseudomonadota</taxon>
        <taxon>Alphaproteobacteria</taxon>
        <taxon>Rhodospirillales</taxon>
        <taxon>Novispirillaceae</taxon>
        <taxon>Haematospirillum</taxon>
    </lineage>
</organism>
<dbReference type="CDD" id="cd01335">
    <property type="entry name" value="Radical_SAM"/>
    <property type="match status" value="1"/>
</dbReference>
<evidence type="ECO:0000256" key="1">
    <source>
        <dbReference type="ARBA" id="ARBA00001966"/>
    </source>
</evidence>
<dbReference type="InterPro" id="IPR013785">
    <property type="entry name" value="Aldolase_TIM"/>
</dbReference>
<dbReference type="InterPro" id="IPR058240">
    <property type="entry name" value="rSAM_sf"/>
</dbReference>
<keyword evidence="10" id="KW-0963">Cytoplasm</keyword>
<evidence type="ECO:0000313" key="12">
    <source>
        <dbReference type="EMBL" id="AMW34435.1"/>
    </source>
</evidence>
<reference evidence="12 13" key="1">
    <citation type="submission" date="2016-02" db="EMBL/GenBank/DDBJ databases">
        <title>Complete Genome of H5569, the type strain of the newly described species Haematospirillium jordaniae.</title>
        <authorList>
            <person name="Nicholson A.C."/>
            <person name="Humrighouse B.W."/>
            <person name="Loparov V."/>
            <person name="McQuiston J.R."/>
        </authorList>
    </citation>
    <scope>NUCLEOTIDE SEQUENCE [LARGE SCALE GENOMIC DNA]</scope>
    <source>
        <strain evidence="12 13">H5569</strain>
    </source>
</reference>
<keyword evidence="8 10" id="KW-0411">Iron-sulfur</keyword>
<feature type="domain" description="Radical SAM core" evidence="11">
    <location>
        <begin position="2"/>
        <end position="238"/>
    </location>
</feature>
<dbReference type="InterPro" id="IPR034505">
    <property type="entry name" value="Coproporphyrinogen-III_oxidase"/>
</dbReference>
<evidence type="ECO:0000256" key="5">
    <source>
        <dbReference type="ARBA" id="ARBA00022691"/>
    </source>
</evidence>
<evidence type="ECO:0000256" key="9">
    <source>
        <dbReference type="ARBA" id="ARBA00023186"/>
    </source>
</evidence>
<keyword evidence="9 10" id="KW-0143">Chaperone</keyword>
<dbReference type="GO" id="GO:0005737">
    <property type="term" value="C:cytoplasm"/>
    <property type="evidence" value="ECO:0007669"/>
    <property type="project" value="UniProtKB-SubCell"/>
</dbReference>
<dbReference type="AlphaFoldDB" id="A0A143DCJ1"/>
<dbReference type="PROSITE" id="PS51918">
    <property type="entry name" value="RADICAL_SAM"/>
    <property type="match status" value="1"/>
</dbReference>
<dbReference type="Gene3D" id="3.20.20.70">
    <property type="entry name" value="Aldolase class I"/>
    <property type="match status" value="1"/>
</dbReference>
<keyword evidence="4 10" id="KW-0349">Heme</keyword>
<dbReference type="SMART" id="SM00729">
    <property type="entry name" value="Elp3"/>
    <property type="match status" value="1"/>
</dbReference>
<dbReference type="PANTHER" id="PTHR13932">
    <property type="entry name" value="COPROPORPHYRINIGEN III OXIDASE"/>
    <property type="match status" value="1"/>
</dbReference>
<proteinExistence type="inferred from homology"/>
<evidence type="ECO:0000259" key="11">
    <source>
        <dbReference type="PROSITE" id="PS51918"/>
    </source>
</evidence>
<evidence type="ECO:0000313" key="13">
    <source>
        <dbReference type="Proteomes" id="UP000076066"/>
    </source>
</evidence>
<dbReference type="PANTHER" id="PTHR13932:SF5">
    <property type="entry name" value="RADICAL S-ADENOSYL METHIONINE DOMAIN-CONTAINING PROTEIN 1, MITOCHONDRIAL"/>
    <property type="match status" value="1"/>
</dbReference>
<keyword evidence="7 10" id="KW-0408">Iron</keyword>
<dbReference type="Pfam" id="PF04055">
    <property type="entry name" value="Radical_SAM"/>
    <property type="match status" value="1"/>
</dbReference>
<keyword evidence="10" id="KW-0004">4Fe-4S</keyword>
<evidence type="ECO:0000256" key="4">
    <source>
        <dbReference type="ARBA" id="ARBA00022617"/>
    </source>
</evidence>
<keyword evidence="6 10" id="KW-0479">Metal-binding</keyword>
<dbReference type="GO" id="GO:0046872">
    <property type="term" value="F:metal ion binding"/>
    <property type="evidence" value="ECO:0007669"/>
    <property type="project" value="UniProtKB-UniRule"/>
</dbReference>